<dbReference type="Gene3D" id="2.160.20.120">
    <property type="match status" value="1"/>
</dbReference>
<accession>I2GN96</accession>
<reference evidence="2 3" key="1">
    <citation type="journal article" date="2012" name="J. Bacteriol.">
        <title>Genome Sequence of the Filamentous Bacterium Fibrisoma limi BUZ 3T.</title>
        <authorList>
            <person name="Filippini M."/>
            <person name="Qi W."/>
            <person name="Jaenicke S."/>
            <person name="Goesmann A."/>
            <person name="Smits T.H."/>
            <person name="Bagheri H.C."/>
        </authorList>
    </citation>
    <scope>NUCLEOTIDE SEQUENCE [LARGE SCALE GENOMIC DNA]</scope>
    <source>
        <strain evidence="3">BUZ 3T</strain>
    </source>
</reference>
<evidence type="ECO:0000259" key="1">
    <source>
        <dbReference type="Pfam" id="PF10988"/>
    </source>
</evidence>
<evidence type="ECO:0000313" key="3">
    <source>
        <dbReference type="Proteomes" id="UP000009309"/>
    </source>
</evidence>
<evidence type="ECO:0000313" key="2">
    <source>
        <dbReference type="EMBL" id="CCH55374.1"/>
    </source>
</evidence>
<name>I2GN96_9BACT</name>
<dbReference type="OrthoDB" id="980382at2"/>
<dbReference type="Proteomes" id="UP000009309">
    <property type="component" value="Unassembled WGS sequence"/>
</dbReference>
<dbReference type="EMBL" id="CAIT01000009">
    <property type="protein sequence ID" value="CCH55374.1"/>
    <property type="molecule type" value="Genomic_DNA"/>
</dbReference>
<dbReference type="AlphaFoldDB" id="I2GN96"/>
<gene>
    <name evidence="2" type="ORF">BN8_04628</name>
</gene>
<sequence>MTFGVSHNKYFIRMKRQPLFFQLALMALFALVFVSCQDSGPYEETTQTYSVSGFDRLDMGSAFRITVRPGTTFAVEARGNRSDVNDLVVAVRNGTLTAQYDNYRRNRHHDMYITITMPTLRGINFSGASRSTISGFPNVNSMDVTLSGASKSDVAVSTTRLTTAISGASTLTLNGSSSGLTGDVSGASKLNAYDLLTETADLEVSGASNVQIRVKDALNVSASGASKVRYRGTPRLNSKVSGASSVEQE</sequence>
<dbReference type="eggNOG" id="COG1983">
    <property type="taxonomic scope" value="Bacteria"/>
</dbReference>
<proteinExistence type="predicted"/>
<dbReference type="Pfam" id="PF10988">
    <property type="entry name" value="DUF2807"/>
    <property type="match status" value="1"/>
</dbReference>
<dbReference type="InterPro" id="IPR021255">
    <property type="entry name" value="DUF2807"/>
</dbReference>
<organism evidence="2 3">
    <name type="scientific">Fibrisoma limi BUZ 3</name>
    <dbReference type="NCBI Taxonomy" id="1185876"/>
    <lineage>
        <taxon>Bacteria</taxon>
        <taxon>Pseudomonadati</taxon>
        <taxon>Bacteroidota</taxon>
        <taxon>Cytophagia</taxon>
        <taxon>Cytophagales</taxon>
        <taxon>Spirosomataceae</taxon>
        <taxon>Fibrisoma</taxon>
    </lineage>
</organism>
<protein>
    <recommendedName>
        <fullName evidence="1">Putative auto-transporter adhesin head GIN domain-containing protein</fullName>
    </recommendedName>
</protein>
<keyword evidence="3" id="KW-1185">Reference proteome</keyword>
<dbReference type="STRING" id="1185876.BN8_04628"/>
<comment type="caution">
    <text evidence="2">The sequence shown here is derived from an EMBL/GenBank/DDBJ whole genome shotgun (WGS) entry which is preliminary data.</text>
</comment>
<feature type="domain" description="Putative auto-transporter adhesin head GIN" evidence="1">
    <location>
        <begin position="54"/>
        <end position="234"/>
    </location>
</feature>